<evidence type="ECO:0000313" key="6">
    <source>
        <dbReference type="WBParaSite" id="maker-uti_cns_0002215-snap-gene-0.2-mRNA-1"/>
    </source>
</evidence>
<evidence type="ECO:0000313" key="5">
    <source>
        <dbReference type="WBParaSite" id="maker-uti_cns_0000623-snap-gene-1.14-mRNA-1"/>
    </source>
</evidence>
<feature type="domain" description="RIMB1/RIM3A-C-like N-terminal" evidence="3">
    <location>
        <begin position="163"/>
        <end position="291"/>
    </location>
</feature>
<dbReference type="WBParaSite" id="maker-uti_cns_0002215-snap-gene-0.2-mRNA-1">
    <property type="protein sequence ID" value="maker-uti_cns_0002215-snap-gene-0.2-mRNA-1"/>
    <property type="gene ID" value="maker-uti_cns_0002215-snap-gene-0.2"/>
</dbReference>
<dbReference type="InterPro" id="IPR057950">
    <property type="entry name" value="RIMB1/RIM3A-C-like_N"/>
</dbReference>
<protein>
    <submittedName>
        <fullName evidence="5 6">TNFAIP3-interacting protein 2</fullName>
    </submittedName>
</protein>
<dbReference type="AlphaFoldDB" id="A0A1I8GL61"/>
<feature type="coiled-coil region" evidence="1">
    <location>
        <begin position="263"/>
        <end position="365"/>
    </location>
</feature>
<feature type="region of interest" description="Disordered" evidence="2">
    <location>
        <begin position="1"/>
        <end position="62"/>
    </location>
</feature>
<dbReference type="WBParaSite" id="maker-uti_cns_0000623-snap-gene-1.14-mRNA-1">
    <property type="protein sequence ID" value="maker-uti_cns_0000623-snap-gene-1.14-mRNA-1"/>
    <property type="gene ID" value="maker-uti_cns_0000623-snap-gene-1.14"/>
</dbReference>
<accession>A0A1I8GL61</accession>
<dbReference type="Proteomes" id="UP000095280">
    <property type="component" value="Unplaced"/>
</dbReference>
<feature type="compositionally biased region" description="Basic and acidic residues" evidence="2">
    <location>
        <begin position="22"/>
        <end position="37"/>
    </location>
</feature>
<feature type="compositionally biased region" description="Acidic residues" evidence="2">
    <location>
        <begin position="12"/>
        <end position="21"/>
    </location>
</feature>
<evidence type="ECO:0000313" key="4">
    <source>
        <dbReference type="Proteomes" id="UP000095280"/>
    </source>
</evidence>
<dbReference type="Pfam" id="PF25566">
    <property type="entry name" value="RIMB1_N"/>
    <property type="match status" value="1"/>
</dbReference>
<organism evidence="4 6">
    <name type="scientific">Macrostomum lignano</name>
    <dbReference type="NCBI Taxonomy" id="282301"/>
    <lineage>
        <taxon>Eukaryota</taxon>
        <taxon>Metazoa</taxon>
        <taxon>Spiralia</taxon>
        <taxon>Lophotrochozoa</taxon>
        <taxon>Platyhelminthes</taxon>
        <taxon>Rhabditophora</taxon>
        <taxon>Macrostomorpha</taxon>
        <taxon>Macrostomida</taxon>
        <taxon>Macrostomidae</taxon>
        <taxon>Macrostomum</taxon>
    </lineage>
</organism>
<feature type="compositionally biased region" description="Low complexity" evidence="2">
    <location>
        <begin position="41"/>
        <end position="61"/>
    </location>
</feature>
<feature type="coiled-coil region" evidence="1">
    <location>
        <begin position="66"/>
        <end position="110"/>
    </location>
</feature>
<name>A0A1I8GL61_9PLAT</name>
<keyword evidence="4" id="KW-1185">Reference proteome</keyword>
<sequence>MTATVARADTSGDYDNEDSGDEDYRRDRPRSPSERSHRSVRSSVSAATTTATTRTLTSRLDPGQVRRVLDRLKAELDSQRDRAERAETALSTSRAEIDRLRRRRQDDETDADAVQQGDSLEAAALALTRQLTLTRRRLAADGRFGEQVQRCVDRLTDSLNEFSRRQNDYYNGKLVRLENRLRYLRAENVRLASRHRGPVPESHYQYEQQPDSSINQLEQLKRRNAHLLESAAERLKSRVRQRPDEDNKLMLSELRRDYEKRRTRDLAENGRQLEEKERELERLRRHYEGLQYMTRSNSGEKDAMERMLQTVQRERLTLQHQLSWNQEFFSDASTEDRLKRLTTDIQRVESARRDLDEEIRRLRESAVRVKS</sequence>
<reference evidence="5 6" key="1">
    <citation type="submission" date="2016-11" db="UniProtKB">
        <authorList>
            <consortium name="WormBaseParasite"/>
        </authorList>
    </citation>
    <scope>IDENTIFICATION</scope>
</reference>
<evidence type="ECO:0000259" key="3">
    <source>
        <dbReference type="Pfam" id="PF25566"/>
    </source>
</evidence>
<evidence type="ECO:0000256" key="2">
    <source>
        <dbReference type="SAM" id="MobiDB-lite"/>
    </source>
</evidence>
<keyword evidence="1" id="KW-0175">Coiled coil</keyword>
<evidence type="ECO:0000256" key="1">
    <source>
        <dbReference type="SAM" id="Coils"/>
    </source>
</evidence>
<proteinExistence type="predicted"/>